<dbReference type="Gene3D" id="2.40.10.10">
    <property type="entry name" value="Trypsin-like serine proteases"/>
    <property type="match status" value="1"/>
</dbReference>
<evidence type="ECO:0000256" key="1">
    <source>
        <dbReference type="SAM" id="MobiDB-lite"/>
    </source>
</evidence>
<dbReference type="InterPro" id="IPR043504">
    <property type="entry name" value="Peptidase_S1_PA_chymotrypsin"/>
</dbReference>
<sequence>MQKSPRIPAKTGPADTHTRILGFGTAVDIADLKDAKFSDRRQELDTRRGTEAECFGRTDKTRLCTVSPKPKGMARFGGPGARSSSGRRAAGGRWELVRTTSGDGDWDPTCSTGPGLYTNVPVYKKWIGKTLHKNR</sequence>
<dbReference type="RefSeq" id="WP_131121800.1">
    <property type="nucleotide sequence ID" value="NZ_SIXH01000002.1"/>
</dbReference>
<name>A0A4Q9I1K9_STRKA</name>
<feature type="compositionally biased region" description="Low complexity" evidence="1">
    <location>
        <begin position="81"/>
        <end position="93"/>
    </location>
</feature>
<dbReference type="SUPFAM" id="SSF50494">
    <property type="entry name" value="Trypsin-like serine proteases"/>
    <property type="match status" value="1"/>
</dbReference>
<evidence type="ECO:0008006" key="4">
    <source>
        <dbReference type="Google" id="ProtNLM"/>
    </source>
</evidence>
<dbReference type="AlphaFoldDB" id="A0A4Q9I1K9"/>
<comment type="caution">
    <text evidence="2">The sequence shown here is derived from an EMBL/GenBank/DDBJ whole genome shotgun (WGS) entry which is preliminary data.</text>
</comment>
<protein>
    <recommendedName>
        <fullName evidence="4">Trypsin-like serine protease</fullName>
    </recommendedName>
</protein>
<organism evidence="2 3">
    <name type="scientific">Streptomyces kasugaensis</name>
    <dbReference type="NCBI Taxonomy" id="1946"/>
    <lineage>
        <taxon>Bacteria</taxon>
        <taxon>Bacillati</taxon>
        <taxon>Actinomycetota</taxon>
        <taxon>Actinomycetes</taxon>
        <taxon>Kitasatosporales</taxon>
        <taxon>Streptomycetaceae</taxon>
        <taxon>Streptomyces</taxon>
    </lineage>
</organism>
<dbReference type="EMBL" id="SIXH01000002">
    <property type="protein sequence ID" value="TBO61588.1"/>
    <property type="molecule type" value="Genomic_DNA"/>
</dbReference>
<dbReference type="Proteomes" id="UP000292452">
    <property type="component" value="Unassembled WGS sequence"/>
</dbReference>
<dbReference type="InterPro" id="IPR009003">
    <property type="entry name" value="Peptidase_S1_PA"/>
</dbReference>
<evidence type="ECO:0000313" key="3">
    <source>
        <dbReference type="Proteomes" id="UP000292452"/>
    </source>
</evidence>
<accession>A0A4Q9I1K9</accession>
<proteinExistence type="predicted"/>
<gene>
    <name evidence="2" type="ORF">EYS09_00425</name>
</gene>
<reference evidence="2 3" key="1">
    <citation type="submission" date="2019-02" db="EMBL/GenBank/DDBJ databases">
        <title>Draft Genome Sequence of Streptomyces sp. AM-2504, identified by 16S rRNA comparative analysis as a Streptomyces Kasugaensis strain.</title>
        <authorList>
            <person name="Napolioni V."/>
            <person name="Giuliodori A.M."/>
            <person name="Spurio R."/>
            <person name="Fabbretti A."/>
        </authorList>
    </citation>
    <scope>NUCLEOTIDE SEQUENCE [LARGE SCALE GENOMIC DNA]</scope>
    <source>
        <strain evidence="2 3">AM-2504</strain>
    </source>
</reference>
<feature type="region of interest" description="Disordered" evidence="1">
    <location>
        <begin position="65"/>
        <end position="111"/>
    </location>
</feature>
<keyword evidence="3" id="KW-1185">Reference proteome</keyword>
<evidence type="ECO:0000313" key="2">
    <source>
        <dbReference type="EMBL" id="TBO61588.1"/>
    </source>
</evidence>